<dbReference type="GO" id="GO:0008324">
    <property type="term" value="F:monoatomic cation transmembrane transporter activity"/>
    <property type="evidence" value="ECO:0007669"/>
    <property type="project" value="InterPro"/>
</dbReference>
<dbReference type="Pfam" id="PF02080">
    <property type="entry name" value="TrkA_C"/>
    <property type="match status" value="1"/>
</dbReference>
<evidence type="ECO:0000259" key="1">
    <source>
        <dbReference type="PROSITE" id="PS51202"/>
    </source>
</evidence>
<dbReference type="AlphaFoldDB" id="A0A6G9XMF6"/>
<sequence length="164" mass="17306">MGFAVNIEVTSLPGIGVRKDFPLTKSGRRIGIVEHRDGTVELIYTKIGDPDTTIQIPVTAREAGVLANLLGAPQLVSQLREEHRGMTGVQTRTLPIVGGSPYAGRTLGETEIRTRTRASIVAVMRAGQMQPSPGPDFTFAAGDLLIVVGTDEGLDAAADILTDG</sequence>
<evidence type="ECO:0000313" key="2">
    <source>
        <dbReference type="EMBL" id="QIS02121.1"/>
    </source>
</evidence>
<dbReference type="Gene3D" id="3.30.70.1450">
    <property type="entry name" value="Regulator of K+ conductance, C-terminal domain"/>
    <property type="match status" value="1"/>
</dbReference>
<dbReference type="InterPro" id="IPR050144">
    <property type="entry name" value="AAE_transporter"/>
</dbReference>
<dbReference type="InterPro" id="IPR036721">
    <property type="entry name" value="RCK_C_sf"/>
</dbReference>
<name>A0A6G9XMF6_NOCBR</name>
<evidence type="ECO:0000313" key="3">
    <source>
        <dbReference type="Proteomes" id="UP000501705"/>
    </source>
</evidence>
<protein>
    <submittedName>
        <fullName evidence="2">Potassium transporter TrkA</fullName>
    </submittedName>
</protein>
<gene>
    <name evidence="2" type="ORF">F5X71_07135</name>
</gene>
<feature type="domain" description="RCK C-terminal" evidence="1">
    <location>
        <begin position="79"/>
        <end position="163"/>
    </location>
</feature>
<dbReference type="InterPro" id="IPR058776">
    <property type="entry name" value="KhtT-like_N"/>
</dbReference>
<dbReference type="PIRSF" id="PIRSF005028">
    <property type="entry name" value="KhtT"/>
    <property type="match status" value="1"/>
</dbReference>
<dbReference type="InterPro" id="IPR026278">
    <property type="entry name" value="KhtT"/>
</dbReference>
<dbReference type="PANTHER" id="PTHR30445:SF8">
    <property type="entry name" value="K(+)_H(+) ANTIPORTER SUBUNIT KHTT"/>
    <property type="match status" value="1"/>
</dbReference>
<dbReference type="InterPro" id="IPR006037">
    <property type="entry name" value="RCK_C"/>
</dbReference>
<accession>A0A6G9XMF6</accession>
<dbReference type="Proteomes" id="UP000501705">
    <property type="component" value="Chromosome"/>
</dbReference>
<reference evidence="2 3" key="1">
    <citation type="journal article" date="2019" name="ACS Chem. Biol.">
        <title>Identification and Mobilization of a Cryptic Antibiotic Biosynthesis Gene Locus from a Human-Pathogenic Nocardia Isolate.</title>
        <authorList>
            <person name="Herisse M."/>
            <person name="Ishida K."/>
            <person name="Porter J.L."/>
            <person name="Howden B."/>
            <person name="Hertweck C."/>
            <person name="Stinear T.P."/>
            <person name="Pidot S.J."/>
        </authorList>
    </citation>
    <scope>NUCLEOTIDE SEQUENCE [LARGE SCALE GENOMIC DNA]</scope>
    <source>
        <strain evidence="2 3">AUSMDU00024985</strain>
    </source>
</reference>
<proteinExistence type="predicted"/>
<dbReference type="PANTHER" id="PTHR30445">
    <property type="entry name" value="K(+)_H(+) ANTIPORTER SUBUNIT KHTT"/>
    <property type="match status" value="1"/>
</dbReference>
<dbReference type="EMBL" id="CP046171">
    <property type="protein sequence ID" value="QIS02121.1"/>
    <property type="molecule type" value="Genomic_DNA"/>
</dbReference>
<dbReference type="Pfam" id="PF25991">
    <property type="entry name" value="KhtT_N"/>
    <property type="match status" value="1"/>
</dbReference>
<organism evidence="2 3">
    <name type="scientific">Nocardia brasiliensis</name>
    <dbReference type="NCBI Taxonomy" id="37326"/>
    <lineage>
        <taxon>Bacteria</taxon>
        <taxon>Bacillati</taxon>
        <taxon>Actinomycetota</taxon>
        <taxon>Actinomycetes</taxon>
        <taxon>Mycobacteriales</taxon>
        <taxon>Nocardiaceae</taxon>
        <taxon>Nocardia</taxon>
    </lineage>
</organism>
<dbReference type="PROSITE" id="PS51202">
    <property type="entry name" value="RCK_C"/>
    <property type="match status" value="1"/>
</dbReference>
<dbReference type="SUPFAM" id="SSF116726">
    <property type="entry name" value="TrkA C-terminal domain-like"/>
    <property type="match status" value="1"/>
</dbReference>
<dbReference type="GO" id="GO:0006813">
    <property type="term" value="P:potassium ion transport"/>
    <property type="evidence" value="ECO:0007669"/>
    <property type="project" value="InterPro"/>
</dbReference>